<gene>
    <name evidence="6" type="ORF">HNP73_000505</name>
</gene>
<dbReference type="PANTHER" id="PTHR41286">
    <property type="entry name" value="HNH NUCLEASE YAJD-RELATED"/>
    <property type="match status" value="1"/>
</dbReference>
<accession>A0A840SI16</accession>
<dbReference type="AlphaFoldDB" id="A0A840SI16"/>
<dbReference type="GO" id="GO:0004519">
    <property type="term" value="F:endonuclease activity"/>
    <property type="evidence" value="ECO:0007669"/>
    <property type="project" value="UniProtKB-KW"/>
</dbReference>
<dbReference type="Proteomes" id="UP000549457">
    <property type="component" value="Unassembled WGS sequence"/>
</dbReference>
<reference evidence="6 7" key="1">
    <citation type="submission" date="2020-08" db="EMBL/GenBank/DDBJ databases">
        <title>Genomic Encyclopedia of Type Strains, Phase IV (KMG-IV): sequencing the most valuable type-strain genomes for metagenomic binning, comparative biology and taxonomic classification.</title>
        <authorList>
            <person name="Goeker M."/>
        </authorList>
    </citation>
    <scope>NUCLEOTIDE SEQUENCE [LARGE SCALE GENOMIC DNA]</scope>
    <source>
        <strain evidence="6 7">DSM 101730</strain>
    </source>
</reference>
<comment type="caution">
    <text evidence="6">The sequence shown here is derived from an EMBL/GenBank/DDBJ whole genome shotgun (WGS) entry which is preliminary data.</text>
</comment>
<evidence type="ECO:0000256" key="4">
    <source>
        <dbReference type="ARBA" id="ARBA00040194"/>
    </source>
</evidence>
<dbReference type="GO" id="GO:0008270">
    <property type="term" value="F:zinc ion binding"/>
    <property type="evidence" value="ECO:0007669"/>
    <property type="project" value="InterPro"/>
</dbReference>
<dbReference type="PANTHER" id="PTHR41286:SF1">
    <property type="entry name" value="HNH NUCLEASE YAJD-RELATED"/>
    <property type="match status" value="1"/>
</dbReference>
<comment type="similarity">
    <text evidence="3">Belongs to the HNH nuclease family.</text>
</comment>
<evidence type="ECO:0000256" key="2">
    <source>
        <dbReference type="ARBA" id="ARBA00022801"/>
    </source>
</evidence>
<feature type="domain" description="HNH nuclease" evidence="5">
    <location>
        <begin position="21"/>
        <end position="73"/>
    </location>
</feature>
<keyword evidence="7" id="KW-1185">Reference proteome</keyword>
<keyword evidence="2" id="KW-0378">Hydrolase</keyword>
<proteinExistence type="inferred from homology"/>
<dbReference type="Pfam" id="PF01844">
    <property type="entry name" value="HNH"/>
    <property type="match status" value="1"/>
</dbReference>
<evidence type="ECO:0000259" key="5">
    <source>
        <dbReference type="SMART" id="SM00507"/>
    </source>
</evidence>
<organism evidence="6 7">
    <name type="scientific">Amaricoccus macauensis</name>
    <dbReference type="NCBI Taxonomy" id="57001"/>
    <lineage>
        <taxon>Bacteria</taxon>
        <taxon>Pseudomonadati</taxon>
        <taxon>Pseudomonadota</taxon>
        <taxon>Alphaproteobacteria</taxon>
        <taxon>Rhodobacterales</taxon>
        <taxon>Paracoccaceae</taxon>
        <taxon>Amaricoccus</taxon>
    </lineage>
</organism>
<sequence length="114" mass="12985">MGVRRWHRPSEVVCRSPRWKALRLEALRRDGWRCCQCGARGRLEVHHVKPVRTHPELGFDLGNLRSLCGSCHNIATRAELGQAPTSPERAAWRAAVRELARTPITAEEESIRAR</sequence>
<evidence type="ECO:0000313" key="6">
    <source>
        <dbReference type="EMBL" id="MBB5220584.1"/>
    </source>
</evidence>
<dbReference type="InterPro" id="IPR003615">
    <property type="entry name" value="HNH_nuc"/>
</dbReference>
<dbReference type="SMART" id="SM00507">
    <property type="entry name" value="HNHc"/>
    <property type="match status" value="1"/>
</dbReference>
<evidence type="ECO:0000313" key="7">
    <source>
        <dbReference type="Proteomes" id="UP000549457"/>
    </source>
</evidence>
<dbReference type="Gene3D" id="1.10.30.50">
    <property type="match status" value="1"/>
</dbReference>
<dbReference type="GO" id="GO:0016787">
    <property type="term" value="F:hydrolase activity"/>
    <property type="evidence" value="ECO:0007669"/>
    <property type="project" value="UniProtKB-KW"/>
</dbReference>
<keyword evidence="6" id="KW-0255">Endonuclease</keyword>
<dbReference type="GO" id="GO:0005829">
    <property type="term" value="C:cytosol"/>
    <property type="evidence" value="ECO:0007669"/>
    <property type="project" value="TreeGrafter"/>
</dbReference>
<dbReference type="EMBL" id="JACHFM010000001">
    <property type="protein sequence ID" value="MBB5220584.1"/>
    <property type="molecule type" value="Genomic_DNA"/>
</dbReference>
<evidence type="ECO:0000256" key="1">
    <source>
        <dbReference type="ARBA" id="ARBA00022722"/>
    </source>
</evidence>
<dbReference type="CDD" id="cd00085">
    <property type="entry name" value="HNHc"/>
    <property type="match status" value="1"/>
</dbReference>
<dbReference type="RefSeq" id="WP_184146792.1">
    <property type="nucleotide sequence ID" value="NZ_JACHFM010000001.1"/>
</dbReference>
<dbReference type="GO" id="GO:0003676">
    <property type="term" value="F:nucleic acid binding"/>
    <property type="evidence" value="ECO:0007669"/>
    <property type="project" value="InterPro"/>
</dbReference>
<evidence type="ECO:0000256" key="3">
    <source>
        <dbReference type="ARBA" id="ARBA00038412"/>
    </source>
</evidence>
<keyword evidence="1" id="KW-0540">Nuclease</keyword>
<name>A0A840SI16_9RHOB</name>
<protein>
    <recommendedName>
        <fullName evidence="4">Putative HNH nuclease YajD</fullName>
    </recommendedName>
</protein>
<dbReference type="InterPro" id="IPR002711">
    <property type="entry name" value="HNH"/>
</dbReference>